<dbReference type="OrthoDB" id="939937at2"/>
<organism evidence="2 3">
    <name type="scientific">Prochlorococcus marinus str. MIT 9116</name>
    <dbReference type="NCBI Taxonomy" id="167544"/>
    <lineage>
        <taxon>Bacteria</taxon>
        <taxon>Bacillati</taxon>
        <taxon>Cyanobacteriota</taxon>
        <taxon>Cyanophyceae</taxon>
        <taxon>Synechococcales</taxon>
        <taxon>Prochlorococcaceae</taxon>
        <taxon>Prochlorococcus</taxon>
    </lineage>
</organism>
<dbReference type="Pfam" id="PF08241">
    <property type="entry name" value="Methyltransf_11"/>
    <property type="match status" value="1"/>
</dbReference>
<evidence type="ECO:0000313" key="3">
    <source>
        <dbReference type="Proteomes" id="UP000030491"/>
    </source>
</evidence>
<dbReference type="InterPro" id="IPR013216">
    <property type="entry name" value="Methyltransf_11"/>
</dbReference>
<name>A0A0A1ZZK2_PROMR</name>
<reference evidence="3" key="1">
    <citation type="journal article" date="2014" name="Sci. Data">
        <title>Genomes of diverse isolates of the marine cyanobacterium Prochlorococcus.</title>
        <authorList>
            <person name="Biller S."/>
            <person name="Berube P."/>
            <person name="Thompson J."/>
            <person name="Kelly L."/>
            <person name="Roggensack S."/>
            <person name="Awad L."/>
            <person name="Roache-Johnson K."/>
            <person name="Ding H."/>
            <person name="Giovannoni S.J."/>
            <person name="Moore L.R."/>
            <person name="Chisholm S.W."/>
        </authorList>
    </citation>
    <scope>NUCLEOTIDE SEQUENCE [LARGE SCALE GENOMIC DNA]</scope>
</reference>
<dbReference type="PANTHER" id="PTHR43036:SF2">
    <property type="entry name" value="OS04G0481300 PROTEIN"/>
    <property type="match status" value="1"/>
</dbReference>
<dbReference type="PANTHER" id="PTHR43036">
    <property type="entry name" value="OSJNBB0011N17.9 PROTEIN"/>
    <property type="match status" value="1"/>
</dbReference>
<comment type="caution">
    <text evidence="2">The sequence shown here is derived from an EMBL/GenBank/DDBJ whole genome shotgun (WGS) entry which is preliminary data.</text>
</comment>
<feature type="domain" description="Methyltransferase type 11" evidence="1">
    <location>
        <begin position="96"/>
        <end position="143"/>
    </location>
</feature>
<evidence type="ECO:0000313" key="2">
    <source>
        <dbReference type="EMBL" id="KGF93548.1"/>
    </source>
</evidence>
<dbReference type="RefSeq" id="WP_032512933.1">
    <property type="nucleotide sequence ID" value="NZ_JNAJ01000003.1"/>
</dbReference>
<gene>
    <name evidence="2" type="ORF">EU93_0177</name>
</gene>
<evidence type="ECO:0000259" key="1">
    <source>
        <dbReference type="Pfam" id="PF08241"/>
    </source>
</evidence>
<dbReference type="GO" id="GO:0008757">
    <property type="term" value="F:S-adenosylmethionine-dependent methyltransferase activity"/>
    <property type="evidence" value="ECO:0007669"/>
    <property type="project" value="InterPro"/>
</dbReference>
<dbReference type="AlphaFoldDB" id="A0A0A1ZZK2"/>
<proteinExistence type="predicted"/>
<dbReference type="Proteomes" id="UP000030491">
    <property type="component" value="Unassembled WGS sequence"/>
</dbReference>
<dbReference type="SUPFAM" id="SSF53335">
    <property type="entry name" value="S-adenosyl-L-methionine-dependent methyltransferases"/>
    <property type="match status" value="1"/>
</dbReference>
<protein>
    <recommendedName>
        <fullName evidence="1">Methyltransferase type 11 domain-containing protein</fullName>
    </recommendedName>
</protein>
<dbReference type="Gene3D" id="3.40.50.150">
    <property type="entry name" value="Vaccinia Virus protein VP39"/>
    <property type="match status" value="1"/>
</dbReference>
<dbReference type="InterPro" id="IPR029063">
    <property type="entry name" value="SAM-dependent_MTases_sf"/>
</dbReference>
<sequence length="212" mass="25235">MEVLSNYQRQKLDESNDEIFYSDPKFVYHLDANFRNYLSSIYKKEIIDHSIVLDLMSSWDSYLPSEKKYKKIIGHGLNRVELERNKSFNSFWIQNFNLKQEIPLDSGSIDCCLMVAAWQYLQYPENLTQEIARILNNEGKIIVSFSNRAFWHKAPNIWTTSNEEERLKYVRKVLITNGFKEPKIIKKFNNESFNFLPFLKNDPFYCLIACKE</sequence>
<accession>A0A0A1ZZK2</accession>
<dbReference type="EMBL" id="JNAJ01000003">
    <property type="protein sequence ID" value="KGF93548.1"/>
    <property type="molecule type" value="Genomic_DNA"/>
</dbReference>